<dbReference type="Pfam" id="PF00881">
    <property type="entry name" value="Nitroreductase"/>
    <property type="match status" value="1"/>
</dbReference>
<dbReference type="InterPro" id="IPR000415">
    <property type="entry name" value="Nitroreductase-like"/>
</dbReference>
<dbReference type="PANTHER" id="PTHR23026:SF123">
    <property type="entry name" value="NAD(P)H NITROREDUCTASE RV3131-RELATED"/>
    <property type="match status" value="1"/>
</dbReference>
<gene>
    <name evidence="2" type="ORF">HLPR_01130</name>
</gene>
<protein>
    <submittedName>
        <fullName evidence="2">Nitroreductase family protein</fullName>
    </submittedName>
</protein>
<evidence type="ECO:0000313" key="2">
    <source>
        <dbReference type="EMBL" id="BEP27782.1"/>
    </source>
</evidence>
<organism evidence="2 3">
    <name type="scientific">Helicovermis profundi</name>
    <dbReference type="NCBI Taxonomy" id="3065157"/>
    <lineage>
        <taxon>Bacteria</taxon>
        <taxon>Bacillati</taxon>
        <taxon>Bacillota</taxon>
        <taxon>Clostridia</taxon>
        <taxon>Helicovermis</taxon>
    </lineage>
</organism>
<dbReference type="SUPFAM" id="SSF55469">
    <property type="entry name" value="FMN-dependent nitroreductase-like"/>
    <property type="match status" value="1"/>
</dbReference>
<proteinExistence type="predicted"/>
<accession>A0AAU9EB68</accession>
<dbReference type="InterPro" id="IPR050627">
    <property type="entry name" value="Nitroreductase/BluB"/>
</dbReference>
<dbReference type="EMBL" id="AP028654">
    <property type="protein sequence ID" value="BEP27782.1"/>
    <property type="molecule type" value="Genomic_DNA"/>
</dbReference>
<feature type="domain" description="Nitroreductase" evidence="1">
    <location>
        <begin position="6"/>
        <end position="187"/>
    </location>
</feature>
<dbReference type="PANTHER" id="PTHR23026">
    <property type="entry name" value="NADPH NITROREDUCTASE"/>
    <property type="match status" value="1"/>
</dbReference>
<dbReference type="InterPro" id="IPR029479">
    <property type="entry name" value="Nitroreductase"/>
</dbReference>
<evidence type="ECO:0000313" key="3">
    <source>
        <dbReference type="Proteomes" id="UP001321786"/>
    </source>
</evidence>
<keyword evidence="3" id="KW-1185">Reference proteome</keyword>
<name>A0AAU9EB68_9FIRM</name>
<dbReference type="AlphaFoldDB" id="A0AAU9EB68"/>
<dbReference type="Gene3D" id="3.40.109.10">
    <property type="entry name" value="NADH Oxidase"/>
    <property type="match status" value="1"/>
</dbReference>
<reference evidence="2 3" key="1">
    <citation type="submission" date="2023-08" db="EMBL/GenBank/DDBJ databases">
        <title>Helicovermis profunda gen. nov., sp. nov., a novel mesophilic, fermentative bacterium within the Bacillota from a deep-sea hydrothermal vent chimney.</title>
        <authorList>
            <person name="Miyazaki U."/>
            <person name="Mizutani D."/>
            <person name="Hashimoto Y."/>
            <person name="Tame A."/>
            <person name="Sawayama S."/>
            <person name="Miyazaki J."/>
            <person name="Takai K."/>
            <person name="Nakagawa S."/>
        </authorList>
    </citation>
    <scope>NUCLEOTIDE SEQUENCE [LARGE SCALE GENOMIC DNA]</scope>
    <source>
        <strain evidence="2 3">S502</strain>
    </source>
</reference>
<dbReference type="KEGG" id="hprf:HLPR_01130"/>
<dbReference type="GO" id="GO:0016491">
    <property type="term" value="F:oxidoreductase activity"/>
    <property type="evidence" value="ECO:0007669"/>
    <property type="project" value="InterPro"/>
</dbReference>
<evidence type="ECO:0000259" key="1">
    <source>
        <dbReference type="Pfam" id="PF00881"/>
    </source>
</evidence>
<dbReference type="Proteomes" id="UP001321786">
    <property type="component" value="Chromosome"/>
</dbReference>
<sequence length="210" mass="23636">MKNEFIYKRKSVREFKDIQVPMEAIQEMIKEATQAPSGKNAQNWHFVVVRNKEKIEKMAEAVYEKGRELSNNLDEKTASNFMKMLKYYTVFKNAPTVVMIFSSKYESSGKDILMLNGASNEEVEKLESVKPGVQNIGAAMENLLLSAANMGYGGCYMTGPAFASDKMCEVIAFNKEGYNFSCLTPIGIPLKENINSPKRKSLDEVITIIE</sequence>
<dbReference type="RefSeq" id="WP_338536151.1">
    <property type="nucleotide sequence ID" value="NZ_AP028654.1"/>
</dbReference>